<evidence type="ECO:0000256" key="3">
    <source>
        <dbReference type="SAM" id="SignalP"/>
    </source>
</evidence>
<evidence type="ECO:0008006" key="6">
    <source>
        <dbReference type="Google" id="ProtNLM"/>
    </source>
</evidence>
<feature type="signal peptide" evidence="3">
    <location>
        <begin position="1"/>
        <end position="17"/>
    </location>
</feature>
<reference evidence="4" key="1">
    <citation type="submission" date="2021-01" db="EMBL/GenBank/DDBJ databases">
        <authorList>
            <consortium name="Genoscope - CEA"/>
            <person name="William W."/>
        </authorList>
    </citation>
    <scope>NUCLEOTIDE SEQUENCE</scope>
</reference>
<dbReference type="PANTHER" id="PTHR11319:SF35">
    <property type="entry name" value="OUTER MEMBRANE PROTEIN PMPC-RELATED"/>
    <property type="match status" value="1"/>
</dbReference>
<evidence type="ECO:0000256" key="1">
    <source>
        <dbReference type="ARBA" id="ARBA00022737"/>
    </source>
</evidence>
<proteinExistence type="predicted"/>
<feature type="transmembrane region" description="Helical" evidence="2">
    <location>
        <begin position="2558"/>
        <end position="2585"/>
    </location>
</feature>
<sequence>MKLEITFLLFLVSITNQQDEYKTGCKSEGSQCQQKCDDGYQLCDAKNKIRCEYGYFKLNFNNESYCVKCPQSFIDKMIYLCMDCRENSETWQNFRMCTYNYAITDGDENGAFRKLQISETQIYNIIEVPSQSVGGKKSFETELCEGCLKFCDDGDEGDEGDEGNQCSLLLDPNDVTHKGIFCGDGYYFENDLCNTCPFNKCKQCSSQYCYECFDGYAINDNYDCIPCFEGCSKCEFAGVIICLECIQDDYNYLVLMEEGQKCSYCDYGCRRCQVEYVDGYEQQRCTQCQQGYVVSNEGSWCEYQEDSNCQISYYQYSKDDGATILQTYKLGFEIVIDYDAKQQCYKCKSGFKVEEGKCEKILDPNQKCVSEDQNKQLCYECKDYQLLKYLNTANSVTNSCDESQDCRKKIKYCLQCISYIVNTVEQFQCLKCEKGYYPDIFSNLCLPCPSRCDECWQYTNSYNIAAYLQLQLAGIDYNQFLKDLELIKKEKLNEPLCSTCQEGFYLYNNQCKGCTDSCVPSDFKTKDSECLYLDDTAYCAKCPIPSSQQSLTADNSECNECPNNCIACRERTQDEINLVNPFFNPDFDQLNKYSNFCYKTKQPHENQNIYIDSFFGVPITCTKDPNFKGCEKKLETIVIVSCGETSTTQPNVIKLQEIYKKQKTKIVTLFLQKLENAQQYNKYNQETVTHININIKFISDFNNVCVFEKPFQIKSGFQRNVFTLQKLSIVIDGQNSVFKQTGRMILQDYSSVSVENVFFKEKTSGEFGLEILGQKTMFTMSNCKVFKENVASAFNIVLQNTIFIKLQLVEFENLKNENFINQTSTNQFLEQGVYIIEDVHVKNSEINDVLITVNQLGANNILQINSLKFTNTNITNTAIFSDIITTTSYSVIVDNLKLILCTVTNGSIFNLALVKSFEAKNLESVLTLYQQGSNYVISPTLMIEKFFCYRSLFANNSELIVSNNQIYNSDQKSSISQFYFKKITFRNNICQNINCLMVISTPLNSFGINSNVWIEYLIIQDLQVQSISQMNIDSVSSALISLQNIGNVLINDITISNTQGFSSFFIGQSQSIKIVNVYYFLYIYNEMLYEYDETITEDFEVDPNLNNFILVTNPFNNLLPNSADCAFRKQNEYQFNSYLIYIEGFIGSIEMDYIEVYDNLFIDRSAIVIKSYQNLQYMQMETILLKNLFFDNNKLASTLNGKEMSLITIDSQQNQNITITNAQFNQNHLHQITDSQTSQTPALLLIISPNSLLNLVDSYFNYNRISKSTNGLMWIKVDSFLLINCYFQKTNILDLQWLDYLEEQQLITNDTQTTAINLKLFFQIQSQGSNLYIIGKFIYIENLEIIESFGQSAAGIFIELLEGIVTIKESHFKNIQSSLQLADGSQGGCLTINSDSSEMQLELHSVTMTNCTARISGGCIYIYPTKFKQSILLKNSQFYFCQSLGYSFISNPFLESTNKPLIEFQNIIVGDNNYDNFIQNLPDLSLLDQLKLTENSGIYYQYTGQLTIRNSVFTNFKYVSIIKAIAMTDIFISQSKFIRNVLFLMPLLDLQMTPTVQNQIQVIDSQFVDNWSIEINSIVNKCDGFIKKGLSQTLSQQSCDQIMYIIEFQNYQNQDEESWNSLLYLESYNQYNENDKYESVYSYTTFDVDTVQVIQRFNSTTNTTLINCVLQNMLNLTLEAGQILSTSIIKIKSVFSNSFLNFEKLSIASNRCQRCYGGLVQILGVNVGSSTDTKLFLNQINCKDNTVGYYGCLLIQKDIELSPFVPNQNILDLNINQFSKNRLLQLSENYTVSIVGSTFSSNRASVGSSISLSGLNVLVKECVFSDNLASLAGAAIYYKNFGGDLDTSLYVYNLSFLNNRAQVGAAFYLIDKELADVDSLLITFQYNNASMMASNIQENSRRQTISMNYGSYLKVQVYRNLSGDLNLDGNIDSVNERIRENISLDYHIIGNYPEKTNLLILPSGQSINTYQYFLEETQEYIPYEWIFRVINLNRFYEPIVNDDEGDKCYIFGRIQSFQNYSDNLVFTNNFTSPNEMIFSKNQKGYALDDMQLIFDPQFDKNYYLELKIKCDKMAIPVYADPPDYSIIGYNMGYELMLNVRTFPCQKGEVYQLGRCIPCSPKLNQYSVTIGAVLCSQFNSDYMIAIKQSSIKLKPGYWRPDYDNDQSQYCENFDTNCNGGWVPGNPSCYTGHIGALCESCDLYQTFNDERYTQTSAYKCARCEPTMQLNYIVLVATSITSFISMILAVKGSYLSSMQFIIEDTLDKWGVLLKSSESDLAVLMKVLTNYFQIIQFIASFQITIPSTIKQTAKTGGNPTESTTTAMDCLYVTMSDLDVLYFRMVWAFIQPSIYLVGFYIVYFIGVIIKMVPYKINIITTALIYQFLYLQPTYVEGFIVLASSRTVSGYQYVQRDVAYRYDSDRHQYYLLRFIMPMLLVWVLILPFLFMFLVFKNRKTINTKQTKLIYGFFYLEYQLNSYLWEFVKLFQKEFMVIILAFYEDQVTVKGLLLVVVMFLYGFYQIQVSPYSNKRLNMLDRYSTVILSISLAMGVLLKSCQDQDFGYLFIIVAIILVLINVPFLLSIIYYIFEGYIIKLSPILDKIRDVLNEKYPNLGERHPWLRPYLYNKAKMAIKVKAYWGILREAVVDTNKICKQHNLKFKKIFPPYAKADEEGVYGLENVSVRAKQKINEDLQPLINESLSPGNEDALRVQQPSAIRIQNLQNNGVVQQGQFFTSSFITNLNQEQVAITGQGVEQWPDQTQYEGLIVNGKKQGKGILKWPFREDQVQQEQYEGEFDNNLFDGYGVYKWSDGKVYEGRWKQGKRQGYGKYQGTNQQYEGEFKEDMYEGQGTLKIGDKLISGNFVKGKMNGEMEIKIGKKKRRGIWKEGVFEKWID</sequence>
<keyword evidence="1" id="KW-0677">Repeat</keyword>
<dbReference type="InterPro" id="IPR003409">
    <property type="entry name" value="MORN"/>
</dbReference>
<feature type="transmembrane region" description="Helical" evidence="2">
    <location>
        <begin position="2535"/>
        <end position="2552"/>
    </location>
</feature>
<accession>A0A8S1MM26</accession>
<keyword evidence="5" id="KW-1185">Reference proteome</keyword>
<comment type="caution">
    <text evidence="4">The sequence shown here is derived from an EMBL/GenBank/DDBJ whole genome shotgun (WGS) entry which is preliminary data.</text>
</comment>
<organism evidence="4 5">
    <name type="scientific">Paramecium sonneborni</name>
    <dbReference type="NCBI Taxonomy" id="65129"/>
    <lineage>
        <taxon>Eukaryota</taxon>
        <taxon>Sar</taxon>
        <taxon>Alveolata</taxon>
        <taxon>Ciliophora</taxon>
        <taxon>Intramacronucleata</taxon>
        <taxon>Oligohymenophorea</taxon>
        <taxon>Peniculida</taxon>
        <taxon>Parameciidae</taxon>
        <taxon>Paramecium</taxon>
    </lineage>
</organism>
<gene>
    <name evidence="4" type="ORF">PSON_ATCC_30995.1.T0340089</name>
</gene>
<feature type="transmembrane region" description="Helical" evidence="2">
    <location>
        <begin position="2340"/>
        <end position="2364"/>
    </location>
</feature>
<keyword evidence="3" id="KW-0732">Signal</keyword>
<dbReference type="Proteomes" id="UP000692954">
    <property type="component" value="Unassembled WGS sequence"/>
</dbReference>
<protein>
    <recommendedName>
        <fullName evidence="6">Insulin-like growth factor binding protein, N-terminal</fullName>
    </recommendedName>
</protein>
<dbReference type="OrthoDB" id="292938at2759"/>
<evidence type="ECO:0000313" key="5">
    <source>
        <dbReference type="Proteomes" id="UP000692954"/>
    </source>
</evidence>
<keyword evidence="2" id="KW-1133">Transmembrane helix</keyword>
<evidence type="ECO:0000313" key="4">
    <source>
        <dbReference type="EMBL" id="CAD8075924.1"/>
    </source>
</evidence>
<dbReference type="EMBL" id="CAJJDN010000034">
    <property type="protein sequence ID" value="CAD8075924.1"/>
    <property type="molecule type" value="Genomic_DNA"/>
</dbReference>
<feature type="transmembrane region" description="Helical" evidence="2">
    <location>
        <begin position="2424"/>
        <end position="2449"/>
    </location>
</feature>
<dbReference type="Pfam" id="PF02493">
    <property type="entry name" value="MORN"/>
    <property type="match status" value="4"/>
</dbReference>
<keyword evidence="2" id="KW-0812">Transmembrane</keyword>
<keyword evidence="2" id="KW-0472">Membrane</keyword>
<name>A0A8S1MM26_9CILI</name>
<dbReference type="SMART" id="SM00698">
    <property type="entry name" value="MORN"/>
    <property type="match status" value="4"/>
</dbReference>
<evidence type="ECO:0000256" key="2">
    <source>
        <dbReference type="SAM" id="Phobius"/>
    </source>
</evidence>
<dbReference type="PANTHER" id="PTHR11319">
    <property type="entry name" value="G PROTEIN-COUPLED RECEPTOR-RELATED"/>
    <property type="match status" value="1"/>
</dbReference>
<feature type="chain" id="PRO_5035740617" description="Insulin-like growth factor binding protein, N-terminal" evidence="3">
    <location>
        <begin position="18"/>
        <end position="2891"/>
    </location>
</feature>